<dbReference type="Proteomes" id="UP001307839">
    <property type="component" value="Unassembled WGS sequence"/>
</dbReference>
<dbReference type="EMBL" id="JAZDQP010000004">
    <property type="protein sequence ID" value="MEE1866213.1"/>
    <property type="molecule type" value="Genomic_DNA"/>
</dbReference>
<evidence type="ECO:0000313" key="6">
    <source>
        <dbReference type="Proteomes" id="UP001307839"/>
    </source>
</evidence>
<evidence type="ECO:0000256" key="2">
    <source>
        <dbReference type="PIRNR" id="PIRNR006429"/>
    </source>
</evidence>
<dbReference type="InterPro" id="IPR002932">
    <property type="entry name" value="Glu_synthdom"/>
</dbReference>
<sequence length="554" mass="60569">MKASLPSRYACLVGCLLFTCISLPFLSNHVWLWPFTLICALLSLVGLNDLRQSHHAVRRNYPILGNIRYLIETIRPEIRQYLLEGDDDKLPFSRAQRSLVYARAKNESAEKAFGTLIDVYRPGFEFISHSMLPADTPDPASFRIAIGGPQCRQPYSASIFNISAMSFGALSANAIAALNWGAKQGRFAHDTGEGSISPYHREHGGDLIWEIGSGYFGCRTSAGRFDPERFAEQARDPQVKMIEIKLSQGAKPGHGGILPGHKVSSEIAATRGVTVGEDCISPAAHSAFRTPMELLQFIAQLRELSGGKPVGFKFCLGHPWEFMGIAKAMLVTGIVPDFIVVDGKEGGTGAAPREFSDNIGVPMREGLMFVHNTLVGLNLRDKVRIGAGGKIVSAFDIASVLAIGADWVNSARGFMFAIGCIQSQSCHTNKCPTGVATQDPLRQRALVVPDKAERVCSFHRNTLHALAEMLAAAGLDHPSQLKPKHLVRRISASEIQLFSQLHVFLKPGELLSGSIESEFYARMWRMARSDSFEPETGEASPIKPAVRRKESMPA</sequence>
<evidence type="ECO:0000256" key="3">
    <source>
        <dbReference type="SAM" id="MobiDB-lite"/>
    </source>
</evidence>
<dbReference type="CDD" id="cd02808">
    <property type="entry name" value="GltS_FMN"/>
    <property type="match status" value="1"/>
</dbReference>
<dbReference type="RefSeq" id="WP_330079189.1">
    <property type="nucleotide sequence ID" value="NZ_JAZDCU010000005.1"/>
</dbReference>
<evidence type="ECO:0000256" key="1">
    <source>
        <dbReference type="ARBA" id="ARBA00009716"/>
    </source>
</evidence>
<name>A0AB35WNW0_9PSED</name>
<dbReference type="GO" id="GO:0015930">
    <property type="term" value="F:glutamate synthase activity"/>
    <property type="evidence" value="ECO:0007669"/>
    <property type="project" value="InterPro"/>
</dbReference>
<organism evidence="5 6">
    <name type="scientific">Pseudomonas auratipiscis</name>
    <dbReference type="NCBI Taxonomy" id="3115853"/>
    <lineage>
        <taxon>Bacteria</taxon>
        <taxon>Pseudomonadati</taxon>
        <taxon>Pseudomonadota</taxon>
        <taxon>Gammaproteobacteria</taxon>
        <taxon>Pseudomonadales</taxon>
        <taxon>Pseudomonadaceae</taxon>
        <taxon>Pseudomonas</taxon>
    </lineage>
</organism>
<dbReference type="PANTHER" id="PTHR43819:SF1">
    <property type="entry name" value="ARCHAEAL-TYPE GLUTAMATE SYNTHASE [NADPH]"/>
    <property type="match status" value="1"/>
</dbReference>
<evidence type="ECO:0000259" key="4">
    <source>
        <dbReference type="Pfam" id="PF01645"/>
    </source>
</evidence>
<dbReference type="InterPro" id="IPR013785">
    <property type="entry name" value="Aldolase_TIM"/>
</dbReference>
<evidence type="ECO:0000313" key="5">
    <source>
        <dbReference type="EMBL" id="MEE1866213.1"/>
    </source>
</evidence>
<accession>A0AB35WNW0</accession>
<gene>
    <name evidence="5" type="ORF">V0R53_07360</name>
</gene>
<dbReference type="FunFam" id="3.20.20.70:FF:000156">
    <property type="entry name" value="Glutamate synthase domain protein"/>
    <property type="match status" value="1"/>
</dbReference>
<feature type="domain" description="Glutamate synthase" evidence="4">
    <location>
        <begin position="158"/>
        <end position="475"/>
    </location>
</feature>
<dbReference type="PIRSF" id="PIRSF006429">
    <property type="entry name" value="GOGAT_lg_2"/>
    <property type="match status" value="1"/>
</dbReference>
<reference evidence="5 6" key="1">
    <citation type="submission" date="2024-01" db="EMBL/GenBank/DDBJ databases">
        <title>Unpublished Manusciprt.</title>
        <authorList>
            <person name="Duman M."/>
            <person name="Valdes E.G."/>
            <person name="Ajmi N."/>
            <person name="Altun S."/>
            <person name="Saticioglu I.B."/>
        </authorList>
    </citation>
    <scope>NUCLEOTIDE SEQUENCE [LARGE SCALE GENOMIC DNA]</scope>
    <source>
        <strain evidence="5 6">120P</strain>
    </source>
</reference>
<dbReference type="EC" id="1.4.-.-" evidence="5"/>
<dbReference type="PANTHER" id="PTHR43819">
    <property type="entry name" value="ARCHAEAL-TYPE GLUTAMATE SYNTHASE [NADPH]"/>
    <property type="match status" value="1"/>
</dbReference>
<protein>
    <submittedName>
        <fullName evidence="5">FMN-binding glutamate synthase family protein</fullName>
        <ecNumber evidence="5">1.4.-.-</ecNumber>
    </submittedName>
</protein>
<comment type="similarity">
    <text evidence="1 2">Belongs to the glutamate synthase family.</text>
</comment>
<dbReference type="InterPro" id="IPR024188">
    <property type="entry name" value="GltB"/>
</dbReference>
<dbReference type="Pfam" id="PF01645">
    <property type="entry name" value="Glu_synthase"/>
    <property type="match status" value="1"/>
</dbReference>
<keyword evidence="5" id="KW-0560">Oxidoreductase</keyword>
<dbReference type="SUPFAM" id="SSF51395">
    <property type="entry name" value="FMN-linked oxidoreductases"/>
    <property type="match status" value="1"/>
</dbReference>
<comment type="caution">
    <text evidence="5">The sequence shown here is derived from an EMBL/GenBank/DDBJ whole genome shotgun (WGS) entry which is preliminary data.</text>
</comment>
<dbReference type="AlphaFoldDB" id="A0AB35WNW0"/>
<dbReference type="PIRSF" id="PIRSF500060">
    <property type="entry name" value="UCP500060"/>
    <property type="match status" value="1"/>
</dbReference>
<dbReference type="GO" id="GO:0006537">
    <property type="term" value="P:glutamate biosynthetic process"/>
    <property type="evidence" value="ECO:0007669"/>
    <property type="project" value="InterPro"/>
</dbReference>
<dbReference type="InterPro" id="IPR027283">
    <property type="entry name" value="YerD"/>
</dbReference>
<proteinExistence type="inferred from homology"/>
<feature type="region of interest" description="Disordered" evidence="3">
    <location>
        <begin position="530"/>
        <end position="554"/>
    </location>
</feature>
<keyword evidence="6" id="KW-1185">Reference proteome</keyword>
<dbReference type="Gene3D" id="3.20.20.70">
    <property type="entry name" value="Aldolase class I"/>
    <property type="match status" value="1"/>
</dbReference>